<evidence type="ECO:0000313" key="3">
    <source>
        <dbReference type="Proteomes" id="UP001205185"/>
    </source>
</evidence>
<evidence type="ECO:0008006" key="4">
    <source>
        <dbReference type="Google" id="ProtNLM"/>
    </source>
</evidence>
<protein>
    <recommendedName>
        <fullName evidence="4">SUKH-4 immunity protein of toxin-antitoxin system</fullName>
    </recommendedName>
</protein>
<feature type="compositionally biased region" description="Basic and acidic residues" evidence="1">
    <location>
        <begin position="93"/>
        <end position="112"/>
    </location>
</feature>
<feature type="region of interest" description="Disordered" evidence="1">
    <location>
        <begin position="91"/>
        <end position="112"/>
    </location>
</feature>
<proteinExistence type="predicted"/>
<organism evidence="2 3">
    <name type="scientific">Actinokineospora diospyrosa</name>
    <dbReference type="NCBI Taxonomy" id="103728"/>
    <lineage>
        <taxon>Bacteria</taxon>
        <taxon>Bacillati</taxon>
        <taxon>Actinomycetota</taxon>
        <taxon>Actinomycetes</taxon>
        <taxon>Pseudonocardiales</taxon>
        <taxon>Pseudonocardiaceae</taxon>
        <taxon>Actinokineospora</taxon>
    </lineage>
</organism>
<keyword evidence="3" id="KW-1185">Reference proteome</keyword>
<accession>A0ABT1IF66</accession>
<dbReference type="Proteomes" id="UP001205185">
    <property type="component" value="Unassembled WGS sequence"/>
</dbReference>
<dbReference type="EMBL" id="JAMTCO010000009">
    <property type="protein sequence ID" value="MCP2271204.1"/>
    <property type="molecule type" value="Genomic_DNA"/>
</dbReference>
<comment type="caution">
    <text evidence="2">The sequence shown here is derived from an EMBL/GenBank/DDBJ whole genome shotgun (WGS) entry which is preliminary data.</text>
</comment>
<reference evidence="2 3" key="1">
    <citation type="submission" date="2022-06" db="EMBL/GenBank/DDBJ databases">
        <title>Genomic Encyclopedia of Archaeal and Bacterial Type Strains, Phase II (KMG-II): from individual species to whole genera.</title>
        <authorList>
            <person name="Goeker M."/>
        </authorList>
    </citation>
    <scope>NUCLEOTIDE SEQUENCE [LARGE SCALE GENOMIC DNA]</scope>
    <source>
        <strain evidence="2 3">DSM 44255</strain>
    </source>
</reference>
<sequence>MFAGALAILREEVEDLPYGVYPQIPGLLPWARCTRPGAGLLFWLVDGGDPDKWPVVLSDLNYDHWEEFDGTAVDILSALVAGELPSQILSRSEGAEPYRPRQARSDAHGSLW</sequence>
<name>A0ABT1IF66_9PSEU</name>
<gene>
    <name evidence="2" type="ORF">LV75_003718</name>
</gene>
<evidence type="ECO:0000313" key="2">
    <source>
        <dbReference type="EMBL" id="MCP2271204.1"/>
    </source>
</evidence>
<evidence type="ECO:0000256" key="1">
    <source>
        <dbReference type="SAM" id="MobiDB-lite"/>
    </source>
</evidence>